<keyword evidence="9" id="KW-1015">Disulfide bond</keyword>
<evidence type="ECO:0000259" key="14">
    <source>
        <dbReference type="Pfam" id="PF16824"/>
    </source>
</evidence>
<name>A0ABT5Y8X7_9GAMM</name>
<dbReference type="SUPFAM" id="SSF52266">
    <property type="entry name" value="SGNH hydrolase"/>
    <property type="match status" value="1"/>
</dbReference>
<keyword evidence="5" id="KW-0808">Transferase</keyword>
<keyword evidence="6 12" id="KW-0732">Signal</keyword>
<dbReference type="InterPro" id="IPR034655">
    <property type="entry name" value="AlgX_N"/>
</dbReference>
<evidence type="ECO:0000256" key="8">
    <source>
        <dbReference type="ARBA" id="ARBA00022841"/>
    </source>
</evidence>
<dbReference type="InterPro" id="IPR031811">
    <property type="entry name" value="ALGX/ALGJ_SGNH-like"/>
</dbReference>
<evidence type="ECO:0000259" key="13">
    <source>
        <dbReference type="Pfam" id="PF16822"/>
    </source>
</evidence>
<protein>
    <recommendedName>
        <fullName evidence="4">Alginate biosynthesis protein AlgX</fullName>
    </recommendedName>
    <alternativeName>
        <fullName evidence="11">Probable alginate O-acetyltransferase AlgX</fullName>
    </alternativeName>
</protein>
<dbReference type="InterPro" id="IPR031798">
    <property type="entry name" value="AlgX_C"/>
</dbReference>
<feature type="domain" description="Alginate biosynthesis protein AlgX C-terminal carbohydrate-binding module" evidence="14">
    <location>
        <begin position="353"/>
        <end position="471"/>
    </location>
</feature>
<evidence type="ECO:0000256" key="4">
    <source>
        <dbReference type="ARBA" id="ARBA00013937"/>
    </source>
</evidence>
<dbReference type="InterPro" id="IPR038639">
    <property type="entry name" value="AlgX_C_sf"/>
</dbReference>
<dbReference type="CDD" id="cd14487">
    <property type="entry name" value="AlgX_C"/>
    <property type="match status" value="1"/>
</dbReference>
<dbReference type="Proteomes" id="UP001143391">
    <property type="component" value="Unassembled WGS sequence"/>
</dbReference>
<evidence type="ECO:0000256" key="11">
    <source>
        <dbReference type="ARBA" id="ARBA00032384"/>
    </source>
</evidence>
<dbReference type="RefSeq" id="WP_275705654.1">
    <property type="nucleotide sequence ID" value="NZ_JANCMW010000003.1"/>
</dbReference>
<evidence type="ECO:0000313" key="15">
    <source>
        <dbReference type="EMBL" id="MDF0750134.1"/>
    </source>
</evidence>
<evidence type="ECO:0000256" key="7">
    <source>
        <dbReference type="ARBA" id="ARBA00022764"/>
    </source>
</evidence>
<comment type="subcellular location">
    <subcellularLocation>
        <location evidence="1">Periplasm</location>
    </subcellularLocation>
</comment>
<feature type="domain" description="AlgX/AlgJ SGNH hydrolase-like" evidence="13">
    <location>
        <begin position="63"/>
        <end position="331"/>
    </location>
</feature>
<dbReference type="CDD" id="cd14441">
    <property type="entry name" value="AlgX_N"/>
    <property type="match status" value="1"/>
</dbReference>
<evidence type="ECO:0000256" key="9">
    <source>
        <dbReference type="ARBA" id="ARBA00023157"/>
    </source>
</evidence>
<organism evidence="15 16">
    <name type="scientific">Marinobacter iranensis</name>
    <dbReference type="NCBI Taxonomy" id="2962607"/>
    <lineage>
        <taxon>Bacteria</taxon>
        <taxon>Pseudomonadati</taxon>
        <taxon>Pseudomonadota</taxon>
        <taxon>Gammaproteobacteria</taxon>
        <taxon>Pseudomonadales</taxon>
        <taxon>Marinobacteraceae</taxon>
        <taxon>Marinobacter</taxon>
    </lineage>
</organism>
<keyword evidence="10" id="KW-0012">Acyltransferase</keyword>
<gene>
    <name evidence="15" type="ORF">NLU14_07800</name>
</gene>
<evidence type="ECO:0000256" key="3">
    <source>
        <dbReference type="ARBA" id="ARBA00006553"/>
    </source>
</evidence>
<feature type="signal peptide" evidence="12">
    <location>
        <begin position="1"/>
        <end position="28"/>
    </location>
</feature>
<evidence type="ECO:0000256" key="12">
    <source>
        <dbReference type="SAM" id="SignalP"/>
    </source>
</evidence>
<evidence type="ECO:0000256" key="6">
    <source>
        <dbReference type="ARBA" id="ARBA00022729"/>
    </source>
</evidence>
<keyword evidence="8" id="KW-0016">Alginate biosynthesis</keyword>
<evidence type="ECO:0000256" key="2">
    <source>
        <dbReference type="ARBA" id="ARBA00005182"/>
    </source>
</evidence>
<comment type="caution">
    <text evidence="15">The sequence shown here is derived from an EMBL/GenBank/DDBJ whole genome shotgun (WGS) entry which is preliminary data.</text>
</comment>
<reference evidence="15" key="1">
    <citation type="submission" date="2022-07" db="EMBL/GenBank/DDBJ databases">
        <title>Marinobacter iranensis a new bacterium isolate from a hipersaline lake in Iran.</title>
        <authorList>
            <person name="Mohammad A.M.A."/>
            <person name="Cristina S.-P."/>
            <person name="Antonio V."/>
        </authorList>
    </citation>
    <scope>NUCLEOTIDE SEQUENCE</scope>
    <source>
        <strain evidence="15">71-i</strain>
    </source>
</reference>
<evidence type="ECO:0000256" key="5">
    <source>
        <dbReference type="ARBA" id="ARBA00022679"/>
    </source>
</evidence>
<comment type="pathway">
    <text evidence="2">Glycan biosynthesis; alginate biosynthesis.</text>
</comment>
<dbReference type="Pfam" id="PF16824">
    <property type="entry name" value="CBM_26"/>
    <property type="match status" value="1"/>
</dbReference>
<dbReference type="EMBL" id="JANCMW010000003">
    <property type="protein sequence ID" value="MDF0750134.1"/>
    <property type="molecule type" value="Genomic_DNA"/>
</dbReference>
<evidence type="ECO:0000256" key="1">
    <source>
        <dbReference type="ARBA" id="ARBA00004418"/>
    </source>
</evidence>
<comment type="similarity">
    <text evidence="3">Belongs to the AlgX family.</text>
</comment>
<proteinExistence type="inferred from homology"/>
<sequence length="474" mass="53268">MKQVFRGRGLWALALFGLLSGAGLNASATELPEYDIKRCCDLCPLTAYPSSYDTNYLKNFKMLVQGKDGWLFRSEAELVEQFGPNLEGLKHLKRFARHLKETTGTELVMVFQPTKGLVHPNHLPSTSPVPFSWNVARKSYADALGRFRQAGLVVPDLTPLLDEEPREDAFYFKRDHHWTPYGARRTAKVVAERIKQMPAYQSLSQQEFVTRRSGLIRKDGSLQDAVKRICGFDYGSQYVDEFRTESSGTGQSAEASALFGDQGLPPITLVGTSNSKGAQDYNFVGALQEFLGVEVLNVAVAGGSYDGSMFEYLLSDNFRQSPPKIMIWEVPGYHNLDSAEFYRQVTPMISGACENQKPVLQKTTPIKAGITEVLYNGGGQFIEMPSNEYVVDLQFSDPGVKEVDAFIWYVFGRKDRVDMEYGDRVDTPGRFVFELPEGPDWNDELFMSLDLELKPEQVTEGLTVTTKICRRQDI</sequence>
<keyword evidence="7" id="KW-0574">Periplasm</keyword>
<evidence type="ECO:0000256" key="10">
    <source>
        <dbReference type="ARBA" id="ARBA00023315"/>
    </source>
</evidence>
<evidence type="ECO:0000313" key="16">
    <source>
        <dbReference type="Proteomes" id="UP001143391"/>
    </source>
</evidence>
<accession>A0ABT5Y8X7</accession>
<dbReference type="Gene3D" id="2.60.120.1380">
    <property type="entry name" value="C-terminal carbohydrate-binding module"/>
    <property type="match status" value="1"/>
</dbReference>
<keyword evidence="16" id="KW-1185">Reference proteome</keyword>
<dbReference type="Pfam" id="PF16822">
    <property type="entry name" value="ALGX"/>
    <property type="match status" value="1"/>
</dbReference>
<feature type="chain" id="PRO_5045879791" description="Alginate biosynthesis protein AlgX" evidence="12">
    <location>
        <begin position="29"/>
        <end position="474"/>
    </location>
</feature>